<dbReference type="RefSeq" id="WP_138225652.1">
    <property type="nucleotide sequence ID" value="NZ_CP040396.1"/>
</dbReference>
<evidence type="ECO:0000313" key="8">
    <source>
        <dbReference type="Proteomes" id="UP000300879"/>
    </source>
</evidence>
<protein>
    <submittedName>
        <fullName evidence="7">CrtNc</fullName>
    </submittedName>
</protein>
<dbReference type="PANTHER" id="PTHR43734">
    <property type="entry name" value="PHYTOENE DESATURASE"/>
    <property type="match status" value="1"/>
</dbReference>
<evidence type="ECO:0000256" key="5">
    <source>
        <dbReference type="RuleBase" id="RU362075"/>
    </source>
</evidence>
<dbReference type="AlphaFoldDB" id="A0A4V1G3X0"/>
<sequence length="506" mass="56521">MEVGIIGSGIGGLTAALLLSQRGVDVTVYEKAERLGGRLAYQRDEDGHFQIDQGPTIVLLPNMLLDILEEGGMDPAELPLMECDPLYAIHYADGTVFKKYRQLDLQLQELDRVFPGEKNGFLRYMSDMEQAFEQGVHSFLKQPFFRKGQFYTWSNMKLLMKMKAYKSVRRLAADYFRDERLQDAFSLQTLYIGGAPFSAPALYTLIPYAEHAFGVWYLKGGYAGLVDRLQFILESRGVRFVTGCKAEQLLIEGGSCTGFVSAEGAVYRHESVVFNGDFPHLVNLLPAGQNSKSVTHSVEISDKIRNKEYEPSSGCFLIYLGLNKRYEHANIHQFFLPSSLNQGLKQLFTEQKVPDEPSFYTFYPTALDASAAPKDQSVMYILVPVPPAGEVNWNELKYKLADKIMAEAEERGFDGLRESVLWMDIRTPDDAVNDGLYRGGSFGIAPSLKQSAVFRPQIVPFPELNGLYSVGASIHPGGGIPIVMQGAKLLADHLTKERIECMPQTV</sequence>
<keyword evidence="8" id="KW-1185">Reference proteome</keyword>
<organism evidence="7 8">
    <name type="scientific">Paenibacillus algicola</name>
    <dbReference type="NCBI Taxonomy" id="2565926"/>
    <lineage>
        <taxon>Bacteria</taxon>
        <taxon>Bacillati</taxon>
        <taxon>Bacillota</taxon>
        <taxon>Bacilli</taxon>
        <taxon>Bacillales</taxon>
        <taxon>Paenibacillaceae</taxon>
        <taxon>Paenibacillus</taxon>
    </lineage>
</organism>
<dbReference type="EMBL" id="CP040396">
    <property type="protein sequence ID" value="QCT02664.1"/>
    <property type="molecule type" value="Genomic_DNA"/>
</dbReference>
<dbReference type="PRINTS" id="PR00419">
    <property type="entry name" value="ADXRDTASE"/>
</dbReference>
<dbReference type="InterPro" id="IPR036188">
    <property type="entry name" value="FAD/NAD-bd_sf"/>
</dbReference>
<accession>A0A4V1G3X0</accession>
<dbReference type="GO" id="GO:0016491">
    <property type="term" value="F:oxidoreductase activity"/>
    <property type="evidence" value="ECO:0007669"/>
    <property type="project" value="UniProtKB-KW"/>
</dbReference>
<proteinExistence type="inferred from homology"/>
<dbReference type="GO" id="GO:0016117">
    <property type="term" value="P:carotenoid biosynthetic process"/>
    <property type="evidence" value="ECO:0007669"/>
    <property type="project" value="UniProtKB-KW"/>
</dbReference>
<dbReference type="Pfam" id="PF01593">
    <property type="entry name" value="Amino_oxidase"/>
    <property type="match status" value="1"/>
</dbReference>
<gene>
    <name evidence="7" type="ORF">E6C60_1949</name>
</gene>
<evidence type="ECO:0000256" key="1">
    <source>
        <dbReference type="ARBA" id="ARBA00004829"/>
    </source>
</evidence>
<keyword evidence="3 5" id="KW-0560">Oxidoreductase</keyword>
<feature type="domain" description="Amine oxidase" evidence="6">
    <location>
        <begin position="10"/>
        <end position="486"/>
    </location>
</feature>
<evidence type="ECO:0000256" key="2">
    <source>
        <dbReference type="ARBA" id="ARBA00022746"/>
    </source>
</evidence>
<keyword evidence="2 5" id="KW-0125">Carotenoid biosynthesis</keyword>
<dbReference type="Proteomes" id="UP000300879">
    <property type="component" value="Chromosome"/>
</dbReference>
<dbReference type="InterPro" id="IPR014105">
    <property type="entry name" value="Carotenoid/retinoid_OxRdtase"/>
</dbReference>
<dbReference type="OrthoDB" id="9814556at2"/>
<dbReference type="PANTHER" id="PTHR43734:SF1">
    <property type="entry name" value="PHYTOENE DESATURASE"/>
    <property type="match status" value="1"/>
</dbReference>
<dbReference type="InterPro" id="IPR002937">
    <property type="entry name" value="Amino_oxidase"/>
</dbReference>
<reference evidence="7 8" key="1">
    <citation type="submission" date="2019-05" db="EMBL/GenBank/DDBJ databases">
        <authorList>
            <person name="Chen C."/>
        </authorList>
    </citation>
    <scope>NUCLEOTIDE SEQUENCE [LARGE SCALE GENOMIC DNA]</scope>
    <source>
        <strain evidence="7 8">HB172198</strain>
    </source>
</reference>
<evidence type="ECO:0000259" key="6">
    <source>
        <dbReference type="Pfam" id="PF01593"/>
    </source>
</evidence>
<evidence type="ECO:0000256" key="4">
    <source>
        <dbReference type="ARBA" id="ARBA00038322"/>
    </source>
</evidence>
<comment type="similarity">
    <text evidence="4">Belongs to the carotenoid/retinoid oxidoreductase family. CrtN subfamily.</text>
</comment>
<evidence type="ECO:0000256" key="3">
    <source>
        <dbReference type="ARBA" id="ARBA00023002"/>
    </source>
</evidence>
<name>A0A4V1G3X0_9BACL</name>
<dbReference type="NCBIfam" id="TIGR02734">
    <property type="entry name" value="crtI_fam"/>
    <property type="match status" value="1"/>
</dbReference>
<dbReference type="KEGG" id="palo:E6C60_1949"/>
<dbReference type="SUPFAM" id="SSF51905">
    <property type="entry name" value="FAD/NAD(P)-binding domain"/>
    <property type="match status" value="1"/>
</dbReference>
<evidence type="ECO:0000313" key="7">
    <source>
        <dbReference type="EMBL" id="QCT02664.1"/>
    </source>
</evidence>
<comment type="pathway">
    <text evidence="1 5">Carotenoid biosynthesis.</text>
</comment>
<dbReference type="Gene3D" id="3.50.50.60">
    <property type="entry name" value="FAD/NAD(P)-binding domain"/>
    <property type="match status" value="2"/>
</dbReference>